<dbReference type="RefSeq" id="WP_111749701.1">
    <property type="nucleotide sequence ID" value="NZ_PTPX01000009.1"/>
</dbReference>
<accession>A0A328BYD7</accession>
<sequence length="115" mass="13387">MIQQTLYSALSPLVAGHCFYEVIPDNHRNFPVIVYQFPNISPNSALEDGDLDDFTVQIDIYSPNPDDIFRLRKPIQQAVNSAFEFAERQSDFSDYEADTKLHRRMFSYQIAYEDN</sequence>
<name>A0A328BYD7_9PAST</name>
<dbReference type="OrthoDB" id="9141476at2"/>
<reference evidence="2" key="1">
    <citation type="submission" date="2018-02" db="EMBL/GenBank/DDBJ databases">
        <title>Glaesserella australis sp. nov., isolated from the lungs of pigs.</title>
        <authorList>
            <person name="Turni C."/>
            <person name="Christensen H."/>
        </authorList>
    </citation>
    <scope>NUCLEOTIDE SEQUENCE [LARGE SCALE GENOMIC DNA]</scope>
    <source>
        <strain evidence="2">HS4635</strain>
    </source>
</reference>
<dbReference type="AlphaFoldDB" id="A0A328BYD7"/>
<dbReference type="EMBL" id="PTPX01000009">
    <property type="protein sequence ID" value="RAL19089.1"/>
    <property type="molecule type" value="Genomic_DNA"/>
</dbReference>
<dbReference type="Proteomes" id="UP000248689">
    <property type="component" value="Unassembled WGS sequence"/>
</dbReference>
<dbReference type="InterPro" id="IPR021508">
    <property type="entry name" value="Gp17-like"/>
</dbReference>
<evidence type="ECO:0000313" key="2">
    <source>
        <dbReference type="Proteomes" id="UP000248689"/>
    </source>
</evidence>
<proteinExistence type="predicted"/>
<protein>
    <submittedName>
        <fullName evidence="1">DUF3168 domain-containing protein</fullName>
    </submittedName>
</protein>
<keyword evidence="2" id="KW-1185">Reference proteome</keyword>
<evidence type="ECO:0000313" key="1">
    <source>
        <dbReference type="EMBL" id="RAL19089.1"/>
    </source>
</evidence>
<gene>
    <name evidence="1" type="ORF">C5N92_04650</name>
</gene>
<comment type="caution">
    <text evidence="1">The sequence shown here is derived from an EMBL/GenBank/DDBJ whole genome shotgun (WGS) entry which is preliminary data.</text>
</comment>
<dbReference type="Pfam" id="PF11367">
    <property type="entry name" value="Tail_completion_gp17"/>
    <property type="match status" value="1"/>
</dbReference>
<organism evidence="1 2">
    <name type="scientific">Glaesserella australis</name>
    <dbReference type="NCBI Taxonomy" id="2094024"/>
    <lineage>
        <taxon>Bacteria</taxon>
        <taxon>Pseudomonadati</taxon>
        <taxon>Pseudomonadota</taxon>
        <taxon>Gammaproteobacteria</taxon>
        <taxon>Pasteurellales</taxon>
        <taxon>Pasteurellaceae</taxon>
        <taxon>Glaesserella</taxon>
    </lineage>
</organism>